<evidence type="ECO:0000313" key="3">
    <source>
        <dbReference type="Proteomes" id="UP000182259"/>
    </source>
</evidence>
<evidence type="ECO:0000259" key="1">
    <source>
        <dbReference type="Pfam" id="PF09811"/>
    </source>
</evidence>
<dbReference type="InterPro" id="IPR019191">
    <property type="entry name" value="Essential_protein_Yae1_N"/>
</dbReference>
<dbReference type="Pfam" id="PF09811">
    <property type="entry name" value="Yae1_N"/>
    <property type="match status" value="1"/>
</dbReference>
<reference evidence="2 3" key="1">
    <citation type="submission" date="2016-10" db="EMBL/GenBank/DDBJ databases">
        <authorList>
            <person name="de Groot N.N."/>
        </authorList>
    </citation>
    <scope>NUCLEOTIDE SEQUENCE [LARGE SCALE GENOMIC DNA]</scope>
    <source>
        <strain evidence="2 3">PYCC 4715</strain>
    </source>
</reference>
<proteinExistence type="predicted"/>
<sequence length="141" mass="15893">MPCTGSCRGKPRVENAEISNEVSDDIWASDDEGVSTYADRRRAQINQGYLDGLTSAQELGLQDGFDEGYPEGAKLGIRVGRILAELFGSTFFEQALKELNITKVLDRKYYNEQLDANEPDHKLVTYWEQKVKDTKSHETSI</sequence>
<name>A0A1L0BVI0_9ASCO</name>
<dbReference type="Proteomes" id="UP000182259">
    <property type="component" value="Chromosome IV"/>
</dbReference>
<dbReference type="EMBL" id="LT635767">
    <property type="protein sequence ID" value="SGZ55367.1"/>
    <property type="molecule type" value="Genomic_DNA"/>
</dbReference>
<dbReference type="AlphaFoldDB" id="A0A1L0BVI0"/>
<protein>
    <submittedName>
        <fullName evidence="2">CIC11C00000000731</fullName>
    </submittedName>
</protein>
<organism evidence="2 3">
    <name type="scientific">Sungouiella intermedia</name>
    <dbReference type="NCBI Taxonomy" id="45354"/>
    <lineage>
        <taxon>Eukaryota</taxon>
        <taxon>Fungi</taxon>
        <taxon>Dikarya</taxon>
        <taxon>Ascomycota</taxon>
        <taxon>Saccharomycotina</taxon>
        <taxon>Pichiomycetes</taxon>
        <taxon>Metschnikowiaceae</taxon>
        <taxon>Sungouiella</taxon>
    </lineage>
</organism>
<accession>A0A1L0BVI0</accession>
<feature type="domain" description="Essential protein Yae1 N-terminal" evidence="1">
    <location>
        <begin position="48"/>
        <end position="84"/>
    </location>
</feature>
<evidence type="ECO:0000313" key="2">
    <source>
        <dbReference type="EMBL" id="SGZ55367.1"/>
    </source>
</evidence>
<gene>
    <name evidence="2" type="ORF">SAMEA4029009_CIC11G00000000731</name>
</gene>